<dbReference type="EMBL" id="FOPW01000005">
    <property type="protein sequence ID" value="SFH45451.1"/>
    <property type="molecule type" value="Genomic_DNA"/>
</dbReference>
<evidence type="ECO:0000313" key="2">
    <source>
        <dbReference type="EMBL" id="TFB82634.1"/>
    </source>
</evidence>
<accession>A0A1I3A811</accession>
<evidence type="ECO:0000313" key="1">
    <source>
        <dbReference type="EMBL" id="SFH45451.1"/>
    </source>
</evidence>
<organism evidence="2 4">
    <name type="scientific">Cryobacterium levicorallinum</name>
    <dbReference type="NCBI Taxonomy" id="995038"/>
    <lineage>
        <taxon>Bacteria</taxon>
        <taxon>Bacillati</taxon>
        <taxon>Actinomycetota</taxon>
        <taxon>Actinomycetes</taxon>
        <taxon>Micrococcales</taxon>
        <taxon>Microbacteriaceae</taxon>
        <taxon>Cryobacterium</taxon>
    </lineage>
</organism>
<reference evidence="2 4" key="2">
    <citation type="submission" date="2019-03" db="EMBL/GenBank/DDBJ databases">
        <title>Genomics of glacier-inhabiting Cryobacterium strains.</title>
        <authorList>
            <person name="Liu Q."/>
            <person name="Xin Y.-H."/>
        </authorList>
    </citation>
    <scope>NUCLEOTIDE SEQUENCE [LARGE SCALE GENOMIC DNA]</scope>
    <source>
        <strain evidence="2 4">Hh34</strain>
    </source>
</reference>
<dbReference type="Proteomes" id="UP000199681">
    <property type="component" value="Unassembled WGS sequence"/>
</dbReference>
<proteinExistence type="predicted"/>
<name>A0A1I3A811_9MICO</name>
<evidence type="ECO:0000313" key="4">
    <source>
        <dbReference type="Proteomes" id="UP000297963"/>
    </source>
</evidence>
<sequence length="59" mass="6224">MTMTCPFCRSPARLSANPAHAERTSLPVYLLKCSGCDHTSVRVSPVRGAFASRAASVSA</sequence>
<dbReference type="Proteomes" id="UP000297963">
    <property type="component" value="Unassembled WGS sequence"/>
</dbReference>
<comment type="caution">
    <text evidence="2">The sequence shown here is derived from an EMBL/GenBank/DDBJ whole genome shotgun (WGS) entry which is preliminary data.</text>
</comment>
<gene>
    <name evidence="2" type="ORF">E3O11_12100</name>
    <name evidence="1" type="ORF">SAMN05216274_105218</name>
</gene>
<dbReference type="AlphaFoldDB" id="A0A1I3A811"/>
<reference evidence="1 3" key="1">
    <citation type="submission" date="2016-10" db="EMBL/GenBank/DDBJ databases">
        <authorList>
            <person name="Varghese N."/>
            <person name="Submissions S."/>
        </authorList>
    </citation>
    <scope>NUCLEOTIDE SEQUENCE [LARGE SCALE GENOMIC DNA]</scope>
    <source>
        <strain evidence="1 3">GMCC 1.11211</strain>
    </source>
</reference>
<keyword evidence="3" id="KW-1185">Reference proteome</keyword>
<protein>
    <submittedName>
        <fullName evidence="2">Uncharacterized protein</fullName>
    </submittedName>
</protein>
<evidence type="ECO:0000313" key="3">
    <source>
        <dbReference type="Proteomes" id="UP000199681"/>
    </source>
</evidence>
<dbReference type="EMBL" id="SOFE01000023">
    <property type="protein sequence ID" value="TFB82634.1"/>
    <property type="molecule type" value="Genomic_DNA"/>
</dbReference>
<dbReference type="RefSeq" id="WP_134476790.1">
    <property type="nucleotide sequence ID" value="NZ_BKAC01000004.1"/>
</dbReference>